<dbReference type="AlphaFoldDB" id="A0A3S5AT19"/>
<feature type="region of interest" description="Disordered" evidence="1">
    <location>
        <begin position="90"/>
        <end position="212"/>
    </location>
</feature>
<comment type="caution">
    <text evidence="2">The sequence shown here is derived from an EMBL/GenBank/DDBJ whole genome shotgun (WGS) entry which is preliminary data.</text>
</comment>
<accession>A0A3S5AT19</accession>
<proteinExistence type="predicted"/>
<evidence type="ECO:0000256" key="1">
    <source>
        <dbReference type="SAM" id="MobiDB-lite"/>
    </source>
</evidence>
<feature type="compositionally biased region" description="Polar residues" evidence="1">
    <location>
        <begin position="122"/>
        <end position="131"/>
    </location>
</feature>
<keyword evidence="3" id="KW-1185">Reference proteome</keyword>
<gene>
    <name evidence="2" type="ORF">PXEA_LOCUS30515</name>
</gene>
<evidence type="ECO:0000313" key="3">
    <source>
        <dbReference type="Proteomes" id="UP000784294"/>
    </source>
</evidence>
<evidence type="ECO:0000313" key="2">
    <source>
        <dbReference type="EMBL" id="VEL37075.1"/>
    </source>
</evidence>
<feature type="compositionally biased region" description="Low complexity" evidence="1">
    <location>
        <begin position="104"/>
        <end position="120"/>
    </location>
</feature>
<feature type="region of interest" description="Disordered" evidence="1">
    <location>
        <begin position="244"/>
        <end position="281"/>
    </location>
</feature>
<feature type="compositionally biased region" description="Polar residues" evidence="1">
    <location>
        <begin position="245"/>
        <end position="281"/>
    </location>
</feature>
<reference evidence="2" key="1">
    <citation type="submission" date="2018-11" db="EMBL/GenBank/DDBJ databases">
        <authorList>
            <consortium name="Pathogen Informatics"/>
        </authorList>
    </citation>
    <scope>NUCLEOTIDE SEQUENCE</scope>
</reference>
<name>A0A3S5AT19_9PLAT</name>
<organism evidence="2 3">
    <name type="scientific">Protopolystoma xenopodis</name>
    <dbReference type="NCBI Taxonomy" id="117903"/>
    <lineage>
        <taxon>Eukaryota</taxon>
        <taxon>Metazoa</taxon>
        <taxon>Spiralia</taxon>
        <taxon>Lophotrochozoa</taxon>
        <taxon>Platyhelminthes</taxon>
        <taxon>Monogenea</taxon>
        <taxon>Polyopisthocotylea</taxon>
        <taxon>Polystomatidea</taxon>
        <taxon>Polystomatidae</taxon>
        <taxon>Protopolystoma</taxon>
    </lineage>
</organism>
<protein>
    <submittedName>
        <fullName evidence="2">Uncharacterized protein</fullName>
    </submittedName>
</protein>
<dbReference type="EMBL" id="CAAALY010253931">
    <property type="protein sequence ID" value="VEL37075.1"/>
    <property type="molecule type" value="Genomic_DNA"/>
</dbReference>
<feature type="compositionally biased region" description="Polar residues" evidence="1">
    <location>
        <begin position="139"/>
        <end position="156"/>
    </location>
</feature>
<dbReference type="Proteomes" id="UP000784294">
    <property type="component" value="Unassembled WGS sequence"/>
</dbReference>
<sequence>MLISCSDDVCHMTDRVIEIFLTQPNSRKDKATLLRYRLSLITEDFKNFLRSVTVISLFLPWSDSFSNLQSYPLCLNRIYQPTCVESVIGKPSDADSARPSDLPSSIASSVGAEAGGSESLSDNKIGSSTDCGFTHSDRLSSSGRQDLPSAGQTDPTASRAPWRHRLHPPPVFASTSASSAQPDLPQTRGRQRTMLSAEPARRAPRVASLPPGSLIEDRVGPLALVKPSGIVNTVPPPLRPGVLVQTASSSSDTRSGQSARAVTSTSDRAVGKTGNTRPFTNSGQTFSLASWPAVAGFGMTDHLHGMASKTGCPYVAGNEACRLHEPSDRKASQVERCAVAETARASQVHSNRFTIYVLEIISENRLFLSLIIGGGPLIYETNILK</sequence>